<dbReference type="EMBL" id="CP091871">
    <property type="protein sequence ID" value="WEU40961.1"/>
    <property type="molecule type" value="Genomic_DNA"/>
</dbReference>
<comment type="catalytic activity">
    <reaction evidence="1 15">
        <text>Exonucleolytic cleavage in the 3'- to 5'-direction to yield nucleoside 5'-phosphates.</text>
        <dbReference type="EC" id="3.1.11.1"/>
    </reaction>
</comment>
<dbReference type="EC" id="2.7.7.7" evidence="15"/>
<dbReference type="InterPro" id="IPR011149">
    <property type="entry name" value="Pol2_small_arc"/>
</dbReference>
<feature type="domain" description="DNA polymerase alpha/delta/epsilon subunit B" evidence="16">
    <location>
        <begin position="241"/>
        <end position="444"/>
    </location>
</feature>
<sequence length="505" mass="56538">MLEELLEKGYQLTPDAFKVLKESENSAKIISIILNKVSVKPDLPPILNADVLTSLLASEKESKTEVHLTVNNVASTGSAKIKPVARDLNDEIKVLFDPTGKSYSTGKTEEFVKYFQNRYMKIKKIFLSRKDMSDVIDISEVGKASTTEGKIKIIAMVMDKKTTGKGNLLLELEDPSGTIKAVVNKTNKELFLKANNILLDQVLCFEGSPSASNLFFVEEIHWPNTSTQHKIKSCEERVYAALLSDLHIGSKQFLEKYFTKFISWLKGEIGSEKQRELSGRVKYIIIAGDLVDGIGVYPKQEDELSILDVVEQYERAASYLEQIPEHIKIIISPGNHDPSRQALPQPAIPEKYARELYNMGNVIMVGNPALIQIQSHNFLIYHGRSLDDLATSIQGASALDPVNLMKELLICRHLAPEFGNKTPISPEVEDYLVIESEPDVFHTGHLHINGVGFYRNIALINSGTWQSQTAYQRNMGVTPTPCKVPLYDLKENKVHVIDFMEYNGG</sequence>
<comment type="function">
    <text evidence="13 15">Possesses two activities: a DNA synthesis (polymerase) and an exonucleolytic activity that degrades single-stranded DNA in the 3' to 5' direction. Has a template-primer preference which is characteristic of a replicative DNA polymerase.</text>
</comment>
<reference evidence="17" key="2">
    <citation type="journal article" date="2022" name="Nat. Microbiol.">
        <title>A closed Candidatus Odinarchaeum chromosome exposes Asgard archaeal viruses.</title>
        <authorList>
            <person name="Tamarit D."/>
            <person name="Caceres E.F."/>
            <person name="Krupovic M."/>
            <person name="Nijland R."/>
            <person name="Eme L."/>
            <person name="Robinson N.P."/>
            <person name="Ettema T.J.G."/>
        </authorList>
    </citation>
    <scope>NUCLEOTIDE SEQUENCE</scope>
    <source>
        <strain evidence="17">LCB_4</strain>
    </source>
</reference>
<evidence type="ECO:0000313" key="18">
    <source>
        <dbReference type="Proteomes" id="UP000186851"/>
    </source>
</evidence>
<dbReference type="Pfam" id="PF04042">
    <property type="entry name" value="DNA_pol_E_B"/>
    <property type="match status" value="1"/>
</dbReference>
<keyword evidence="6 15" id="KW-0235">DNA replication</keyword>
<dbReference type="GO" id="GO:0006308">
    <property type="term" value="P:DNA catabolic process"/>
    <property type="evidence" value="ECO:0007669"/>
    <property type="project" value="UniProtKB-UniRule"/>
</dbReference>
<name>A0AAF0IC22_ODILC</name>
<protein>
    <recommendedName>
        <fullName evidence="15">DNA polymerase II small subunit</fullName>
        <shortName evidence="15">Pol II</shortName>
        <ecNumber evidence="15">2.7.7.7</ecNumber>
    </recommendedName>
    <alternativeName>
        <fullName evidence="15">Exodeoxyribonuclease small subunit</fullName>
        <ecNumber evidence="15">3.1.11.1</ecNumber>
    </alternativeName>
</protein>
<evidence type="ECO:0000256" key="4">
    <source>
        <dbReference type="ARBA" id="ARBA00022679"/>
    </source>
</evidence>
<proteinExistence type="inferred from homology"/>
<keyword evidence="10 15" id="KW-0239">DNA-directed DNA polymerase</keyword>
<dbReference type="InterPro" id="IPR024826">
    <property type="entry name" value="DNA_pol_delta/II_ssu"/>
</dbReference>
<evidence type="ECO:0000256" key="6">
    <source>
        <dbReference type="ARBA" id="ARBA00022705"/>
    </source>
</evidence>
<dbReference type="InterPro" id="IPR007185">
    <property type="entry name" value="DNA_pol_a/d/e_bsu"/>
</dbReference>
<dbReference type="AlphaFoldDB" id="A0AAF0IC22"/>
<dbReference type="InterPro" id="IPR029052">
    <property type="entry name" value="Metallo-depent_PP-like"/>
</dbReference>
<comment type="similarity">
    <text evidence="2 15">Belongs to the DNA polymerase delta/II small subunit family.</text>
</comment>
<keyword evidence="4 15" id="KW-0808">Transferase</keyword>
<keyword evidence="5 15" id="KW-0548">Nucleotidyltransferase</keyword>
<comment type="catalytic activity">
    <reaction evidence="14 15">
        <text>DNA(n) + a 2'-deoxyribonucleoside 5'-triphosphate = DNA(n+1) + diphosphate</text>
        <dbReference type="Rhea" id="RHEA:22508"/>
        <dbReference type="Rhea" id="RHEA-COMP:17339"/>
        <dbReference type="Rhea" id="RHEA-COMP:17340"/>
        <dbReference type="ChEBI" id="CHEBI:33019"/>
        <dbReference type="ChEBI" id="CHEBI:61560"/>
        <dbReference type="ChEBI" id="CHEBI:173112"/>
        <dbReference type="EC" id="2.7.7.7"/>
    </reaction>
</comment>
<evidence type="ECO:0000256" key="13">
    <source>
        <dbReference type="ARBA" id="ARBA00024817"/>
    </source>
</evidence>
<keyword evidence="9 15" id="KW-0269">Exonuclease</keyword>
<evidence type="ECO:0000256" key="3">
    <source>
        <dbReference type="ARBA" id="ARBA00011315"/>
    </source>
</evidence>
<evidence type="ECO:0000256" key="11">
    <source>
        <dbReference type="ARBA" id="ARBA00023125"/>
    </source>
</evidence>
<dbReference type="KEGG" id="oyw:OdinLCB4_003375"/>
<accession>A0AAF0IC22</accession>
<evidence type="ECO:0000256" key="12">
    <source>
        <dbReference type="ARBA" id="ARBA00023268"/>
    </source>
</evidence>
<dbReference type="SUPFAM" id="SSF56300">
    <property type="entry name" value="Metallo-dependent phosphatases"/>
    <property type="match status" value="1"/>
</dbReference>
<gene>
    <name evidence="15" type="primary">polB</name>
    <name evidence="17" type="ORF">OdinLCB4_003375</name>
</gene>
<evidence type="ECO:0000313" key="17">
    <source>
        <dbReference type="EMBL" id="WEU40961.1"/>
    </source>
</evidence>
<dbReference type="GO" id="GO:0006271">
    <property type="term" value="P:DNA strand elongation involved in DNA replication"/>
    <property type="evidence" value="ECO:0007669"/>
    <property type="project" value="TreeGrafter"/>
</dbReference>
<evidence type="ECO:0000256" key="2">
    <source>
        <dbReference type="ARBA" id="ARBA00006035"/>
    </source>
</evidence>
<dbReference type="Proteomes" id="UP000186851">
    <property type="component" value="Chromosome"/>
</dbReference>
<evidence type="ECO:0000256" key="15">
    <source>
        <dbReference type="HAMAP-Rule" id="MF_00325"/>
    </source>
</evidence>
<evidence type="ECO:0000256" key="10">
    <source>
        <dbReference type="ARBA" id="ARBA00022932"/>
    </source>
</evidence>
<keyword evidence="12 15" id="KW-0511">Multifunctional enzyme</keyword>
<dbReference type="GO" id="GO:0008310">
    <property type="term" value="F:single-stranded DNA 3'-5' DNA exonuclease activity"/>
    <property type="evidence" value="ECO:0007669"/>
    <property type="project" value="UniProtKB-EC"/>
</dbReference>
<keyword evidence="7 15" id="KW-0540">Nuclease</keyword>
<evidence type="ECO:0000256" key="8">
    <source>
        <dbReference type="ARBA" id="ARBA00022801"/>
    </source>
</evidence>
<dbReference type="PANTHER" id="PTHR10416:SF0">
    <property type="entry name" value="DNA POLYMERASE DELTA SUBUNIT 2"/>
    <property type="match status" value="1"/>
</dbReference>
<evidence type="ECO:0000256" key="9">
    <source>
        <dbReference type="ARBA" id="ARBA00022839"/>
    </source>
</evidence>
<comment type="subunit">
    <text evidence="3 15">Heterodimer of a large subunit and a small subunit.</text>
</comment>
<dbReference type="GO" id="GO:0042575">
    <property type="term" value="C:DNA polymerase complex"/>
    <property type="evidence" value="ECO:0007669"/>
    <property type="project" value="TreeGrafter"/>
</dbReference>
<dbReference type="PANTHER" id="PTHR10416">
    <property type="entry name" value="DNA POLYMERASE DELTA SUBUNIT 2"/>
    <property type="match status" value="1"/>
</dbReference>
<dbReference type="FunFam" id="3.60.21.50:FF:000003">
    <property type="entry name" value="DNA polymerase II small subunit"/>
    <property type="match status" value="1"/>
</dbReference>
<evidence type="ECO:0000256" key="5">
    <source>
        <dbReference type="ARBA" id="ARBA00022695"/>
    </source>
</evidence>
<dbReference type="EC" id="3.1.11.1" evidence="15"/>
<dbReference type="GO" id="GO:0003677">
    <property type="term" value="F:DNA binding"/>
    <property type="evidence" value="ECO:0007669"/>
    <property type="project" value="UniProtKB-UniRule"/>
</dbReference>
<dbReference type="Gene3D" id="3.60.21.50">
    <property type="match status" value="1"/>
</dbReference>
<dbReference type="PIRSF" id="PIRSF000803">
    <property type="entry name" value="Arc_Pol2_small"/>
    <property type="match status" value="1"/>
</dbReference>
<dbReference type="CDD" id="cd07386">
    <property type="entry name" value="MPP_DNA_pol_II_small_archeal_C"/>
    <property type="match status" value="1"/>
</dbReference>
<dbReference type="HAMAP" id="MF_00325">
    <property type="entry name" value="DNApol_II_A_arch"/>
    <property type="match status" value="1"/>
</dbReference>
<evidence type="ECO:0000259" key="16">
    <source>
        <dbReference type="Pfam" id="PF04042"/>
    </source>
</evidence>
<dbReference type="GO" id="GO:0003887">
    <property type="term" value="F:DNA-directed DNA polymerase activity"/>
    <property type="evidence" value="ECO:0007669"/>
    <property type="project" value="UniProtKB-UniRule"/>
</dbReference>
<keyword evidence="8 15" id="KW-0378">Hydrolase</keyword>
<evidence type="ECO:0000256" key="14">
    <source>
        <dbReference type="ARBA" id="ARBA00049244"/>
    </source>
</evidence>
<reference evidence="17" key="1">
    <citation type="journal article" date="2017" name="Nature">
        <title>Asgard archaea illuminate the origin of eukaryotic cellular complexity.</title>
        <authorList>
            <person name="Zaremba-Niedzwiedzka K."/>
            <person name="Caceres E.F."/>
            <person name="Saw J.H."/>
            <person name="Backstrom D."/>
            <person name="Juzokaite L."/>
            <person name="Vancaester E."/>
            <person name="Seitz K.W."/>
            <person name="Anantharaman K."/>
            <person name="Starnawski P."/>
            <person name="Kjeldsen K.U."/>
            <person name="Scott M.B."/>
            <person name="Nunoura T."/>
            <person name="Banfield J.F."/>
            <person name="Schramm A."/>
            <person name="Baker B.J."/>
            <person name="Spang A."/>
            <person name="Ettema T.J.G."/>
        </authorList>
    </citation>
    <scope>NUCLEOTIDE SEQUENCE</scope>
    <source>
        <strain evidence="17">LCB_4</strain>
    </source>
</reference>
<organism evidence="17 18">
    <name type="scientific">Odinarchaeota yellowstonii (strain LCB_4)</name>
    <dbReference type="NCBI Taxonomy" id="1841599"/>
    <lineage>
        <taxon>Archaea</taxon>
        <taxon>Promethearchaeati</taxon>
        <taxon>Candidatus Odinarchaeota</taxon>
        <taxon>Candidatus Odinarchaeia</taxon>
        <taxon>Candidatus Odinarchaeales</taxon>
        <taxon>Candidatus Odinarchaeaceae</taxon>
        <taxon>Candidatus Odinarchaeum</taxon>
    </lineage>
</organism>
<evidence type="ECO:0000256" key="7">
    <source>
        <dbReference type="ARBA" id="ARBA00022722"/>
    </source>
</evidence>
<evidence type="ECO:0000256" key="1">
    <source>
        <dbReference type="ARBA" id="ARBA00000563"/>
    </source>
</evidence>
<keyword evidence="11 15" id="KW-0238">DNA-binding</keyword>
<dbReference type="NCBIfam" id="NF003118">
    <property type="entry name" value="PRK04036.1-3"/>
    <property type="match status" value="1"/>
</dbReference>